<comment type="similarity">
    <text evidence="2 9">Belongs to the MIP/aquaporin (TC 1.A.8) family.</text>
</comment>
<dbReference type="InterPro" id="IPR000425">
    <property type="entry name" value="MIP"/>
</dbReference>
<evidence type="ECO:0000256" key="1">
    <source>
        <dbReference type="ARBA" id="ARBA00004141"/>
    </source>
</evidence>
<dbReference type="GO" id="GO:0005886">
    <property type="term" value="C:plasma membrane"/>
    <property type="evidence" value="ECO:0007669"/>
    <property type="project" value="TreeGrafter"/>
</dbReference>
<dbReference type="OMA" id="CIFRCGY"/>
<dbReference type="Pfam" id="PF00230">
    <property type="entry name" value="MIP"/>
    <property type="match status" value="1"/>
</dbReference>
<protein>
    <recommendedName>
        <fullName evidence="13">Aquaporin</fullName>
    </recommendedName>
</protein>
<evidence type="ECO:0000256" key="9">
    <source>
        <dbReference type="RuleBase" id="RU000477"/>
    </source>
</evidence>
<feature type="transmembrane region" description="Helical" evidence="10">
    <location>
        <begin position="65"/>
        <end position="86"/>
    </location>
</feature>
<feature type="transmembrane region" description="Helical" evidence="10">
    <location>
        <begin position="179"/>
        <end position="199"/>
    </location>
</feature>
<dbReference type="Proteomes" id="UP000494040">
    <property type="component" value="Unassembled WGS sequence"/>
</dbReference>
<dbReference type="PANTHER" id="PTHR19139:SF291">
    <property type="entry name" value="AQUAPORIN"/>
    <property type="match status" value="1"/>
</dbReference>
<keyword evidence="6" id="KW-0677">Repeat</keyword>
<evidence type="ECO:0000313" key="11">
    <source>
        <dbReference type="EnsemblMetazoa" id="XP_024082950.1"/>
    </source>
</evidence>
<evidence type="ECO:0008006" key="13">
    <source>
        <dbReference type="Google" id="ProtNLM"/>
    </source>
</evidence>
<proteinExistence type="inferred from homology"/>
<keyword evidence="7 10" id="KW-1133">Transmembrane helix</keyword>
<dbReference type="AlphaFoldDB" id="A0A8I6SKG6"/>
<evidence type="ECO:0000256" key="3">
    <source>
        <dbReference type="ARBA" id="ARBA00011881"/>
    </source>
</evidence>
<keyword evidence="8 10" id="KW-0472">Membrane</keyword>
<evidence type="ECO:0000256" key="10">
    <source>
        <dbReference type="SAM" id="Phobius"/>
    </source>
</evidence>
<evidence type="ECO:0000256" key="4">
    <source>
        <dbReference type="ARBA" id="ARBA00022448"/>
    </source>
</evidence>
<keyword evidence="5 9" id="KW-0812">Transmembrane</keyword>
<evidence type="ECO:0000256" key="2">
    <source>
        <dbReference type="ARBA" id="ARBA00006175"/>
    </source>
</evidence>
<dbReference type="RefSeq" id="XP_024082950.1">
    <property type="nucleotide sequence ID" value="XM_024227182.1"/>
</dbReference>
<dbReference type="GO" id="GO:0015267">
    <property type="term" value="F:channel activity"/>
    <property type="evidence" value="ECO:0007669"/>
    <property type="project" value="InterPro"/>
</dbReference>
<evidence type="ECO:0000256" key="6">
    <source>
        <dbReference type="ARBA" id="ARBA00022737"/>
    </source>
</evidence>
<organism evidence="11 12">
    <name type="scientific">Cimex lectularius</name>
    <name type="common">Bed bug</name>
    <name type="synonym">Acanthia lectularia</name>
    <dbReference type="NCBI Taxonomy" id="79782"/>
    <lineage>
        <taxon>Eukaryota</taxon>
        <taxon>Metazoa</taxon>
        <taxon>Ecdysozoa</taxon>
        <taxon>Arthropoda</taxon>
        <taxon>Hexapoda</taxon>
        <taxon>Insecta</taxon>
        <taxon>Pterygota</taxon>
        <taxon>Neoptera</taxon>
        <taxon>Paraneoptera</taxon>
        <taxon>Hemiptera</taxon>
        <taxon>Heteroptera</taxon>
        <taxon>Panheteroptera</taxon>
        <taxon>Cimicomorpha</taxon>
        <taxon>Cimicidae</taxon>
        <taxon>Cimex</taxon>
    </lineage>
</organism>
<dbReference type="GeneID" id="106673284"/>
<dbReference type="InterPro" id="IPR034294">
    <property type="entry name" value="Aquaporin_transptr"/>
</dbReference>
<accession>A0A8I6SKG6</accession>
<sequence length="259" mass="27924">MSRRKATYTSLIIDENFSDITMNKVRRLIGFALAEMLGTAFFVGLGCSSTTNLLQGAHNTHLNTAIAFALGVATSIIVFGPISGALMNPALNIVLIILGHMSVIKGVFYTLFQLLGAYLGVLAAKTITPEVGANFCMTLPNPEVSTGSAFFVEFVTSAMLAFGLCNAVDKRQSANHSIIFVKFLVIILAIAMASAKYSGCSMNPARSFGPALLAGNWEYHWIYWVATCLGAAVAAVLYRMVFAQEIFEDKSSREEVHSI</sequence>
<feature type="transmembrane region" description="Helical" evidence="10">
    <location>
        <begin position="28"/>
        <end position="45"/>
    </location>
</feature>
<feature type="transmembrane region" description="Helical" evidence="10">
    <location>
        <begin position="219"/>
        <end position="241"/>
    </location>
</feature>
<evidence type="ECO:0000256" key="5">
    <source>
        <dbReference type="ARBA" id="ARBA00022692"/>
    </source>
</evidence>
<evidence type="ECO:0000313" key="12">
    <source>
        <dbReference type="Proteomes" id="UP000494040"/>
    </source>
</evidence>
<evidence type="ECO:0000256" key="7">
    <source>
        <dbReference type="ARBA" id="ARBA00022989"/>
    </source>
</evidence>
<comment type="subunit">
    <text evidence="3">Homotetramer.</text>
</comment>
<dbReference type="PANTHER" id="PTHR19139">
    <property type="entry name" value="AQUAPORIN TRANSPORTER"/>
    <property type="match status" value="1"/>
</dbReference>
<dbReference type="Gene3D" id="1.20.1080.10">
    <property type="entry name" value="Glycerol uptake facilitator protein"/>
    <property type="match status" value="1"/>
</dbReference>
<dbReference type="OrthoDB" id="3222at2759"/>
<feature type="transmembrane region" description="Helical" evidence="10">
    <location>
        <begin position="147"/>
        <end position="167"/>
    </location>
</feature>
<dbReference type="EnsemblMetazoa" id="XM_024227182.1">
    <property type="protein sequence ID" value="XP_024082950.1"/>
    <property type="gene ID" value="LOC106673284"/>
</dbReference>
<evidence type="ECO:0000256" key="8">
    <source>
        <dbReference type="ARBA" id="ARBA00023136"/>
    </source>
</evidence>
<keyword evidence="12" id="KW-1185">Reference proteome</keyword>
<comment type="subcellular location">
    <subcellularLocation>
        <location evidence="1">Membrane</location>
        <topology evidence="1">Multi-pass membrane protein</topology>
    </subcellularLocation>
</comment>
<dbReference type="SUPFAM" id="SSF81338">
    <property type="entry name" value="Aquaporin-like"/>
    <property type="match status" value="1"/>
</dbReference>
<dbReference type="PRINTS" id="PR00783">
    <property type="entry name" value="MINTRINSICP"/>
</dbReference>
<keyword evidence="4 9" id="KW-0813">Transport</keyword>
<reference evidence="11" key="1">
    <citation type="submission" date="2022-01" db="UniProtKB">
        <authorList>
            <consortium name="EnsemblMetazoa"/>
        </authorList>
    </citation>
    <scope>IDENTIFICATION</scope>
</reference>
<name>A0A8I6SKG6_CIMLE</name>
<dbReference type="InterPro" id="IPR023271">
    <property type="entry name" value="Aquaporin-like"/>
</dbReference>